<feature type="signal peptide" evidence="1">
    <location>
        <begin position="1"/>
        <end position="22"/>
    </location>
</feature>
<dbReference type="SUPFAM" id="SSF48264">
    <property type="entry name" value="Cytochrome P450"/>
    <property type="match status" value="1"/>
</dbReference>
<gene>
    <name evidence="2" type="ORF">SI7747_UN021838</name>
</gene>
<dbReference type="Gene3D" id="1.10.630.10">
    <property type="entry name" value="Cytochrome P450"/>
    <property type="match status" value="1"/>
</dbReference>
<keyword evidence="1" id="KW-0732">Signal</keyword>
<keyword evidence="3" id="KW-1185">Reference proteome</keyword>
<comment type="caution">
    <text evidence="2">The sequence shown here is derived from an EMBL/GenBank/DDBJ whole genome shotgun (WGS) entry which is preliminary data.</text>
</comment>
<feature type="chain" id="PRO_5045555141" evidence="1">
    <location>
        <begin position="23"/>
        <end position="180"/>
    </location>
</feature>
<accession>A0ABN7ECQ3</accession>
<dbReference type="Pfam" id="PF00067">
    <property type="entry name" value="p450"/>
    <property type="match status" value="1"/>
</dbReference>
<reference evidence="3" key="1">
    <citation type="journal article" date="2020" name="Sci. Rep.">
        <title>Chromosome-scale genome assembly for the duckweed Spirodela intermedia, integrating cytogenetic maps, PacBio and Oxford Nanopore libraries.</title>
        <authorList>
            <person name="Hoang P.T.N."/>
            <person name="Fiebig A."/>
            <person name="Novak P."/>
            <person name="Macas J."/>
            <person name="Cao H.X."/>
            <person name="Stepanenko A."/>
            <person name="Chen G."/>
            <person name="Borisjuk N."/>
            <person name="Scholz U."/>
            <person name="Schubert I."/>
        </authorList>
    </citation>
    <scope>NUCLEOTIDE SEQUENCE [LARGE SCALE GENOMIC DNA]</scope>
</reference>
<dbReference type="EMBL" id="CACRZD030000334">
    <property type="protein sequence ID" value="CAA6675496.1"/>
    <property type="molecule type" value="Genomic_DNA"/>
</dbReference>
<evidence type="ECO:0000313" key="2">
    <source>
        <dbReference type="EMBL" id="CAA6675496.1"/>
    </source>
</evidence>
<evidence type="ECO:0000313" key="3">
    <source>
        <dbReference type="Proteomes" id="UP001189122"/>
    </source>
</evidence>
<sequence>MESWGIGVLILFLCFALWLSSGLPAIPILNSLMLLNVSKANFQSILWDLWFKYGSVMMIHCGSHQFVIVDDQDLIHEMLVQHGALLTSNQCIINIAHYSPLWWLLQRLATEILNPSHIAVGTCHLFSSTFLLDKLCLAATAKDGSVVVKETFRYAMFSLLVLLCFWEKLEEAAVTEIEAV</sequence>
<organism evidence="2 3">
    <name type="scientific">Spirodela intermedia</name>
    <name type="common">Intermediate duckweed</name>
    <dbReference type="NCBI Taxonomy" id="51605"/>
    <lineage>
        <taxon>Eukaryota</taxon>
        <taxon>Viridiplantae</taxon>
        <taxon>Streptophyta</taxon>
        <taxon>Embryophyta</taxon>
        <taxon>Tracheophyta</taxon>
        <taxon>Spermatophyta</taxon>
        <taxon>Magnoliopsida</taxon>
        <taxon>Liliopsida</taxon>
        <taxon>Araceae</taxon>
        <taxon>Lemnoideae</taxon>
        <taxon>Spirodela</taxon>
    </lineage>
</organism>
<proteinExistence type="predicted"/>
<evidence type="ECO:0000256" key="1">
    <source>
        <dbReference type="SAM" id="SignalP"/>
    </source>
</evidence>
<protein>
    <submittedName>
        <fullName evidence="2">Uncharacterized protein</fullName>
    </submittedName>
</protein>
<name>A0ABN7ECQ3_SPIIN</name>
<dbReference type="InterPro" id="IPR036396">
    <property type="entry name" value="Cyt_P450_sf"/>
</dbReference>
<dbReference type="InterPro" id="IPR001128">
    <property type="entry name" value="Cyt_P450"/>
</dbReference>
<dbReference type="Proteomes" id="UP001189122">
    <property type="component" value="Unassembled WGS sequence"/>
</dbReference>